<protein>
    <submittedName>
        <fullName evidence="2">Uncharacterized protein</fullName>
    </submittedName>
</protein>
<evidence type="ECO:0000313" key="2">
    <source>
        <dbReference type="EMBL" id="PHH62224.1"/>
    </source>
</evidence>
<evidence type="ECO:0000313" key="3">
    <source>
        <dbReference type="Proteomes" id="UP000226192"/>
    </source>
</evidence>
<comment type="caution">
    <text evidence="2">The sequence shown here is derived from an EMBL/GenBank/DDBJ whole genome shotgun (WGS) entry which is preliminary data.</text>
</comment>
<dbReference type="OrthoDB" id="5427134at2759"/>
<gene>
    <name evidence="2" type="ORF">CDD81_7351</name>
</gene>
<evidence type="ECO:0000256" key="1">
    <source>
        <dbReference type="SAM" id="MobiDB-lite"/>
    </source>
</evidence>
<feature type="region of interest" description="Disordered" evidence="1">
    <location>
        <begin position="236"/>
        <end position="271"/>
    </location>
</feature>
<feature type="region of interest" description="Disordered" evidence="1">
    <location>
        <begin position="178"/>
        <end position="201"/>
    </location>
</feature>
<feature type="compositionally biased region" description="Polar residues" evidence="1">
    <location>
        <begin position="236"/>
        <end position="268"/>
    </location>
</feature>
<dbReference type="STRING" id="1399860.A0A2C5Y5I2"/>
<sequence>MAAYPPQVSLDLRADANDVKSIASQHASLGLPFGSCHFVDLTPGTSGAHCGCRRFWTRLLPESPADQAGWCMCGHHACYHDDSPRLVQSPDVSINPAREDQRPRTSGDIFNLKSAETTQAPLAAPRVDSVAIGATSEYRLSTHIALSDSLDQQAHVTRNALDLVPDTLLWTGAIQPNSQPHVDITSDAPPNRVSSQTASTVSSLQTRYLNPFSGKGTQVRNEAGETVSQLFGTSHKALQQQERSHPYNASASKKSRNGGQISASQPVTHSPAEVLAIKKSRGEIPQNIKNLENIVSDHDYRIDRLESGSFQQEYHDRFEHHDVRISELESKIEDVEKLANDNASMTNVRNMYEDGGAHSLASGKSGVDLADHPREVISRIEDIQAQVNKLQTYLPSFNYAWDVEVVFLPFSLKRVWQEMHQFKSDTDVSDGEWTQLPMTPSFANRRSQSPFVNEWATYNHGPDWLLPRACSDSSMVYKRLRSRGLVQSVSVKGPDYRSVRMAIEQAFGNIFREMALFERSNFSDARLIGFLGLQQVWVPLRKIHKDSRLRFLSPSEMVTPVLWDVPFLNTIMMKSAKPRLFITHPDAYVQDSEAWGSGWTWQKLRQLSRVYPDVTESQEVPEADALEECWVWHEHLDEHFVVAFADAQLPETVHEDVFQPWVKS</sequence>
<keyword evidence="3" id="KW-1185">Reference proteome</keyword>
<feature type="region of interest" description="Disordered" evidence="1">
    <location>
        <begin position="89"/>
        <end position="111"/>
    </location>
</feature>
<accession>A0A2C5Y5I2</accession>
<dbReference type="Proteomes" id="UP000226192">
    <property type="component" value="Unassembled WGS sequence"/>
</dbReference>
<feature type="compositionally biased region" description="Polar residues" evidence="1">
    <location>
        <begin position="192"/>
        <end position="201"/>
    </location>
</feature>
<proteinExistence type="predicted"/>
<dbReference type="EMBL" id="NJET01000078">
    <property type="protein sequence ID" value="PHH62224.1"/>
    <property type="molecule type" value="Genomic_DNA"/>
</dbReference>
<name>A0A2C5Y5I2_9HYPO</name>
<reference evidence="2 3" key="1">
    <citation type="submission" date="2017-06" db="EMBL/GenBank/DDBJ databases">
        <title>Ant-infecting Ophiocordyceps genomes reveal a high diversity of potential behavioral manipulation genes and a possible major role for enterotoxins.</title>
        <authorList>
            <person name="De Bekker C."/>
            <person name="Evans H.C."/>
            <person name="Brachmann A."/>
            <person name="Hughes D.P."/>
        </authorList>
    </citation>
    <scope>NUCLEOTIDE SEQUENCE [LARGE SCALE GENOMIC DNA]</scope>
    <source>
        <strain evidence="2 3">Map64</strain>
    </source>
</reference>
<dbReference type="AlphaFoldDB" id="A0A2C5Y5I2"/>
<organism evidence="2 3">
    <name type="scientific">Ophiocordyceps australis</name>
    <dbReference type="NCBI Taxonomy" id="1399860"/>
    <lineage>
        <taxon>Eukaryota</taxon>
        <taxon>Fungi</taxon>
        <taxon>Dikarya</taxon>
        <taxon>Ascomycota</taxon>
        <taxon>Pezizomycotina</taxon>
        <taxon>Sordariomycetes</taxon>
        <taxon>Hypocreomycetidae</taxon>
        <taxon>Hypocreales</taxon>
        <taxon>Ophiocordycipitaceae</taxon>
        <taxon>Ophiocordyceps</taxon>
    </lineage>
</organism>